<dbReference type="InterPro" id="IPR032816">
    <property type="entry name" value="VTT_dom"/>
</dbReference>
<feature type="transmembrane region" description="Helical" evidence="2">
    <location>
        <begin position="12"/>
        <end position="30"/>
    </location>
</feature>
<feature type="domain" description="VTT" evidence="3">
    <location>
        <begin position="30"/>
        <end position="156"/>
    </location>
</feature>
<sequence length="200" mass="22554">MEHFLSELITKYGYIGIFTALALGIVGLPVPDELLMTYVGYNVYLGRVSYPLAYISAILGAMTGITISYIIGAKLGLPFLKRFGPKIRITHEKIERTHNLFEKYGNILLFVGYFIPGVRHLTAYMAGISSLDFRKFMLYAYSGALVWGITFISLGHVLGEKWYLGREYIHRYGLYVLILCVIVAIGAVVYFNFKKPKATL</sequence>
<dbReference type="PANTHER" id="PTHR42709">
    <property type="entry name" value="ALKALINE PHOSPHATASE LIKE PROTEIN"/>
    <property type="match status" value="1"/>
</dbReference>
<evidence type="ECO:0000256" key="2">
    <source>
        <dbReference type="SAM" id="Phobius"/>
    </source>
</evidence>
<keyword evidence="2" id="KW-0472">Membrane</keyword>
<comment type="caution">
    <text evidence="4">The sequence shown here is derived from an EMBL/GenBank/DDBJ whole genome shotgun (WGS) entry which is preliminary data.</text>
</comment>
<proteinExistence type="inferred from homology"/>
<dbReference type="Proteomes" id="UP001519273">
    <property type="component" value="Unassembled WGS sequence"/>
</dbReference>
<dbReference type="RefSeq" id="WP_209845978.1">
    <property type="nucleotide sequence ID" value="NZ_CBCRVE010000002.1"/>
</dbReference>
<evidence type="ECO:0000256" key="1">
    <source>
        <dbReference type="ARBA" id="ARBA00010792"/>
    </source>
</evidence>
<protein>
    <submittedName>
        <fullName evidence="4">Membrane protein DedA with SNARE-associated domain</fullName>
    </submittedName>
</protein>
<dbReference type="EMBL" id="JAGGKP010000001">
    <property type="protein sequence ID" value="MBP1936152.1"/>
    <property type="molecule type" value="Genomic_DNA"/>
</dbReference>
<evidence type="ECO:0000313" key="5">
    <source>
        <dbReference type="Proteomes" id="UP001519273"/>
    </source>
</evidence>
<keyword evidence="2" id="KW-0812">Transmembrane</keyword>
<feature type="transmembrane region" description="Helical" evidence="2">
    <location>
        <begin position="104"/>
        <end position="126"/>
    </location>
</feature>
<accession>A0ABS4H0U6</accession>
<organism evidence="4 5">
    <name type="scientific">Paenibacillus sediminis</name>
    <dbReference type="NCBI Taxonomy" id="664909"/>
    <lineage>
        <taxon>Bacteria</taxon>
        <taxon>Bacillati</taxon>
        <taxon>Bacillota</taxon>
        <taxon>Bacilli</taxon>
        <taxon>Bacillales</taxon>
        <taxon>Paenibacillaceae</taxon>
        <taxon>Paenibacillus</taxon>
    </lineage>
</organism>
<name>A0ABS4H0U6_9BACL</name>
<dbReference type="Pfam" id="PF09335">
    <property type="entry name" value="VTT_dom"/>
    <property type="match status" value="1"/>
</dbReference>
<dbReference type="InterPro" id="IPR051311">
    <property type="entry name" value="DedA_domain"/>
</dbReference>
<dbReference type="PANTHER" id="PTHR42709:SF9">
    <property type="entry name" value="ALKALINE PHOSPHATASE LIKE PROTEIN"/>
    <property type="match status" value="1"/>
</dbReference>
<keyword evidence="5" id="KW-1185">Reference proteome</keyword>
<evidence type="ECO:0000313" key="4">
    <source>
        <dbReference type="EMBL" id="MBP1936152.1"/>
    </source>
</evidence>
<evidence type="ECO:0000259" key="3">
    <source>
        <dbReference type="Pfam" id="PF09335"/>
    </source>
</evidence>
<feature type="transmembrane region" description="Helical" evidence="2">
    <location>
        <begin position="172"/>
        <end position="193"/>
    </location>
</feature>
<comment type="similarity">
    <text evidence="1">Belongs to the DedA family.</text>
</comment>
<feature type="transmembrane region" description="Helical" evidence="2">
    <location>
        <begin position="50"/>
        <end position="72"/>
    </location>
</feature>
<feature type="transmembrane region" description="Helical" evidence="2">
    <location>
        <begin position="138"/>
        <end position="160"/>
    </location>
</feature>
<keyword evidence="2" id="KW-1133">Transmembrane helix</keyword>
<gene>
    <name evidence="4" type="ORF">J2Z20_001013</name>
</gene>
<reference evidence="4 5" key="1">
    <citation type="submission" date="2021-03" db="EMBL/GenBank/DDBJ databases">
        <title>Genomic Encyclopedia of Type Strains, Phase IV (KMG-IV): sequencing the most valuable type-strain genomes for metagenomic binning, comparative biology and taxonomic classification.</title>
        <authorList>
            <person name="Goeker M."/>
        </authorList>
    </citation>
    <scope>NUCLEOTIDE SEQUENCE [LARGE SCALE GENOMIC DNA]</scope>
    <source>
        <strain evidence="4 5">DSM 23491</strain>
    </source>
</reference>